<name>A0A146L3M4_LYGHE</name>
<organism evidence="2">
    <name type="scientific">Lygus hesperus</name>
    <name type="common">Western plant bug</name>
    <dbReference type="NCBI Taxonomy" id="30085"/>
    <lineage>
        <taxon>Eukaryota</taxon>
        <taxon>Metazoa</taxon>
        <taxon>Ecdysozoa</taxon>
        <taxon>Arthropoda</taxon>
        <taxon>Hexapoda</taxon>
        <taxon>Insecta</taxon>
        <taxon>Pterygota</taxon>
        <taxon>Neoptera</taxon>
        <taxon>Paraneoptera</taxon>
        <taxon>Hemiptera</taxon>
        <taxon>Heteroptera</taxon>
        <taxon>Panheteroptera</taxon>
        <taxon>Cimicomorpha</taxon>
        <taxon>Miridae</taxon>
        <taxon>Mirini</taxon>
        <taxon>Lygus</taxon>
    </lineage>
</organism>
<accession>A0A146L3M4</accession>
<proteinExistence type="predicted"/>
<sequence length="126" mass="13802">TSLSSIPTHAKSLLPFPFDIPVKIPSHTSKTVLISPSTYPSLKFKWFVEKRAIIRPGSSRKEDDPRALGTHQAGAATVSSSPSFPLKSNLLSIRHTHNFSLSSIIVSYSLFSSAPNSLRRTPSQEQ</sequence>
<dbReference type="EMBL" id="GDHC01015515">
    <property type="protein sequence ID" value="JAQ03114.1"/>
    <property type="molecule type" value="Transcribed_RNA"/>
</dbReference>
<gene>
    <name evidence="2" type="ORF">g.88821</name>
</gene>
<reference evidence="2" key="1">
    <citation type="journal article" date="2016" name="Gigascience">
        <title>De novo construction of an expanded transcriptome assembly for the western tarnished plant bug, Lygus hesperus.</title>
        <authorList>
            <person name="Tassone E.E."/>
            <person name="Geib S.M."/>
            <person name="Hall B."/>
            <person name="Fabrick J.A."/>
            <person name="Brent C.S."/>
            <person name="Hull J.J."/>
        </authorList>
    </citation>
    <scope>NUCLEOTIDE SEQUENCE</scope>
</reference>
<evidence type="ECO:0000313" key="2">
    <source>
        <dbReference type="EMBL" id="JAQ03114.1"/>
    </source>
</evidence>
<feature type="non-terminal residue" evidence="2">
    <location>
        <position position="126"/>
    </location>
</feature>
<feature type="non-terminal residue" evidence="2">
    <location>
        <position position="1"/>
    </location>
</feature>
<dbReference type="AlphaFoldDB" id="A0A146L3M4"/>
<feature type="region of interest" description="Disordered" evidence="1">
    <location>
        <begin position="57"/>
        <end position="82"/>
    </location>
</feature>
<protein>
    <submittedName>
        <fullName evidence="2">Uncharacterized protein</fullName>
    </submittedName>
</protein>
<evidence type="ECO:0000256" key="1">
    <source>
        <dbReference type="SAM" id="MobiDB-lite"/>
    </source>
</evidence>